<reference evidence="2" key="1">
    <citation type="submission" date="2022-11" db="UniProtKB">
        <authorList>
            <consortium name="WormBaseParasite"/>
        </authorList>
    </citation>
    <scope>IDENTIFICATION</scope>
</reference>
<evidence type="ECO:0000313" key="1">
    <source>
        <dbReference type="Proteomes" id="UP000887565"/>
    </source>
</evidence>
<sequence>MINFANEGCGGGWASKKPTPIVFVLEKTGAATLRIYVIFGGKSAKINCFVDFRWNNRVKKDKFSPFQSKKVEEHHYSITCEDYKYVYRRVNVEKRPTYAN</sequence>
<dbReference type="Proteomes" id="UP000887565">
    <property type="component" value="Unplaced"/>
</dbReference>
<protein>
    <submittedName>
        <fullName evidence="2">Uncharacterized protein</fullName>
    </submittedName>
</protein>
<evidence type="ECO:0000313" key="2">
    <source>
        <dbReference type="WBParaSite" id="nRc.2.0.1.t36864-RA"/>
    </source>
</evidence>
<proteinExistence type="predicted"/>
<accession>A0A915KFW7</accession>
<name>A0A915KFW7_ROMCU</name>
<dbReference type="WBParaSite" id="nRc.2.0.1.t36864-RA">
    <property type="protein sequence ID" value="nRc.2.0.1.t36864-RA"/>
    <property type="gene ID" value="nRc.2.0.1.g36864"/>
</dbReference>
<dbReference type="AlphaFoldDB" id="A0A915KFW7"/>
<keyword evidence="1" id="KW-1185">Reference proteome</keyword>
<organism evidence="1 2">
    <name type="scientific">Romanomermis culicivorax</name>
    <name type="common">Nematode worm</name>
    <dbReference type="NCBI Taxonomy" id="13658"/>
    <lineage>
        <taxon>Eukaryota</taxon>
        <taxon>Metazoa</taxon>
        <taxon>Ecdysozoa</taxon>
        <taxon>Nematoda</taxon>
        <taxon>Enoplea</taxon>
        <taxon>Dorylaimia</taxon>
        <taxon>Mermithida</taxon>
        <taxon>Mermithoidea</taxon>
        <taxon>Mermithidae</taxon>
        <taxon>Romanomermis</taxon>
    </lineage>
</organism>